<accession>A0A1I7WIY1</accession>
<dbReference type="Proteomes" id="UP000095283">
    <property type="component" value="Unplaced"/>
</dbReference>
<evidence type="ECO:0000313" key="3">
    <source>
        <dbReference type="WBParaSite" id="Hba_04959"/>
    </source>
</evidence>
<keyword evidence="1" id="KW-0732">Signal</keyword>
<feature type="signal peptide" evidence="1">
    <location>
        <begin position="1"/>
        <end position="21"/>
    </location>
</feature>
<dbReference type="AlphaFoldDB" id="A0A1I7WIY1"/>
<name>A0A1I7WIY1_HETBA</name>
<protein>
    <submittedName>
        <fullName evidence="3">Uncharacterized protein</fullName>
    </submittedName>
</protein>
<organism evidence="2 3">
    <name type="scientific">Heterorhabditis bacteriophora</name>
    <name type="common">Entomopathogenic nematode worm</name>
    <dbReference type="NCBI Taxonomy" id="37862"/>
    <lineage>
        <taxon>Eukaryota</taxon>
        <taxon>Metazoa</taxon>
        <taxon>Ecdysozoa</taxon>
        <taxon>Nematoda</taxon>
        <taxon>Chromadorea</taxon>
        <taxon>Rhabditida</taxon>
        <taxon>Rhabditina</taxon>
        <taxon>Rhabditomorpha</taxon>
        <taxon>Strongyloidea</taxon>
        <taxon>Heterorhabditidae</taxon>
        <taxon>Heterorhabditis</taxon>
    </lineage>
</organism>
<evidence type="ECO:0000256" key="1">
    <source>
        <dbReference type="SAM" id="SignalP"/>
    </source>
</evidence>
<evidence type="ECO:0000313" key="2">
    <source>
        <dbReference type="Proteomes" id="UP000095283"/>
    </source>
</evidence>
<reference evidence="3" key="1">
    <citation type="submission" date="2016-11" db="UniProtKB">
        <authorList>
            <consortium name="WormBaseParasite"/>
        </authorList>
    </citation>
    <scope>IDENTIFICATION</scope>
</reference>
<feature type="chain" id="PRO_5009310676" evidence="1">
    <location>
        <begin position="22"/>
        <end position="118"/>
    </location>
</feature>
<keyword evidence="2" id="KW-1185">Reference proteome</keyword>
<proteinExistence type="predicted"/>
<dbReference type="WBParaSite" id="Hba_04959">
    <property type="protein sequence ID" value="Hba_04959"/>
    <property type="gene ID" value="Hba_04959"/>
</dbReference>
<sequence length="118" mass="12816">MKGREKLLLILITVLSNDVSSVKVRIGHIGAIGYMKNGEKVLDISRKELWKDRVLDEDFDLECPSPAASTGADRGIILLESEANVCIVGNTGLDDVLRHPGNQCCSSSSRQTPSRPVP</sequence>